<evidence type="ECO:0000313" key="2">
    <source>
        <dbReference type="EMBL" id="KAF7334148.1"/>
    </source>
</evidence>
<keyword evidence="3" id="KW-1185">Reference proteome</keyword>
<organism evidence="2 3">
    <name type="scientific">Mycena venus</name>
    <dbReference type="NCBI Taxonomy" id="2733690"/>
    <lineage>
        <taxon>Eukaryota</taxon>
        <taxon>Fungi</taxon>
        <taxon>Dikarya</taxon>
        <taxon>Basidiomycota</taxon>
        <taxon>Agaricomycotina</taxon>
        <taxon>Agaricomycetes</taxon>
        <taxon>Agaricomycetidae</taxon>
        <taxon>Agaricales</taxon>
        <taxon>Marasmiineae</taxon>
        <taxon>Mycenaceae</taxon>
        <taxon>Mycena</taxon>
    </lineage>
</organism>
<dbReference type="Proteomes" id="UP000620124">
    <property type="component" value="Unassembled WGS sequence"/>
</dbReference>
<feature type="compositionally biased region" description="Low complexity" evidence="1">
    <location>
        <begin position="209"/>
        <end position="226"/>
    </location>
</feature>
<evidence type="ECO:0000313" key="3">
    <source>
        <dbReference type="Proteomes" id="UP000620124"/>
    </source>
</evidence>
<feature type="region of interest" description="Disordered" evidence="1">
    <location>
        <begin position="206"/>
        <end position="226"/>
    </location>
</feature>
<reference evidence="2" key="1">
    <citation type="submission" date="2020-05" db="EMBL/GenBank/DDBJ databases">
        <title>Mycena genomes resolve the evolution of fungal bioluminescence.</title>
        <authorList>
            <person name="Tsai I.J."/>
        </authorList>
    </citation>
    <scope>NUCLEOTIDE SEQUENCE</scope>
    <source>
        <strain evidence="2">CCC161011</strain>
    </source>
</reference>
<accession>A0A8H6X4E4</accession>
<dbReference type="OrthoDB" id="3252634at2759"/>
<evidence type="ECO:0000256" key="1">
    <source>
        <dbReference type="SAM" id="MobiDB-lite"/>
    </source>
</evidence>
<name>A0A8H6X4E4_9AGAR</name>
<comment type="caution">
    <text evidence="2">The sequence shown here is derived from an EMBL/GenBank/DDBJ whole genome shotgun (WGS) entry which is preliminary data.</text>
</comment>
<proteinExistence type="predicted"/>
<protein>
    <submittedName>
        <fullName evidence="2">Transposon Tf2-12 polyprotein</fullName>
    </submittedName>
</protein>
<gene>
    <name evidence="2" type="ORF">MVEN_02320900</name>
</gene>
<dbReference type="AlphaFoldDB" id="A0A8H6X4E4"/>
<sequence length="456" mass="48899">MSLSGFAAPSFPSTPPSAYSTDATISLLIELITQLVHALTLYLQSSSVTPTSFSLSPLRKSSTPRRPFVCVYCSDSKHLIKACPLVSSDIRAGLCQRNPRGRVVLPSGLYVPHSVPGPNLRNRIVTCLRQNPNAARSPLFMPPAAAPRPAVPPSPSSSNSTILRVVPATPALSPSLRTPTSSTVDPDKPRIVEIEHEIATLRARCPAVSSTPSSEPLQPTLSSTSSTLPTASSVLPTLFSLPSSSFSSALAPSAAFHLGNHNFDSHSSTFIPTPFSQPSSPVPLSLAPPLPASRAPASDLDALQLSLSYDELATLPPTCLRRNSRHCRAKCPHSVTYILIHFLTFSNIFLASSFISAFASLYPSPILVAFTHPVNSSVGRSPRFDVPFLFFSSLFTPFHLLLQFPMLSCRPSHRIPVLIIAATPSDRGRSHFQLGGDVELCTRLCPDLVRSPECPS</sequence>
<dbReference type="EMBL" id="JACAZI010000027">
    <property type="protein sequence ID" value="KAF7334148.1"/>
    <property type="molecule type" value="Genomic_DNA"/>
</dbReference>